<gene>
    <name evidence="6" type="primary">LOC107001389</name>
</gene>
<sequence length="505" mass="57693">MDALIENLKTHEMNKSHDLSKREAKKDKSQMLKFKREEESSEDNDMAYLTRRFQKFVRKNKGFRKGGNFPRAVTSNDTCHKCGKAGHCIRDCPLLKAENKEYQRPRSDYVVKKALAAWGDSSSESEDSEEPNDASMVVVHGEDNVFNEMFAFMAQSDEVDEEDKVTLLDFKQNLNTYTLKRPRRLANVLIDSVMDLTSERDSMNLDFESLNENRDKMGEKMKRKGESTSLQIELEENLKTTETKLALALERNDSLERDLVKLKKELTNILKWIKSSKLLSNVTNQSNYSKKGLVSERSSSQCWYMYSGCSKHMTGNIKKFLLLKALQGGGVSFGDGKKGYILGVGKVGKLVEEPIENVYHVSGLKCNLPSVSQICDKGNEFVRSNVWYLVPRPVDRTVIGTRWVFRNKLDERGVIISNKSRLVVQGYNQEEGNYDETFAPVSRMEAIRIFIAFANFMGFKLYQMDVKSAFLNGDLKEEVFVKQPPSFEDSELPNHVSNLLRPCMG</sequence>
<dbReference type="Proteomes" id="UP000694930">
    <property type="component" value="Chromosome 10"/>
</dbReference>
<evidence type="ECO:0000259" key="4">
    <source>
        <dbReference type="PROSITE" id="PS50158"/>
    </source>
</evidence>
<dbReference type="PROSITE" id="PS50158">
    <property type="entry name" value="ZF_CCHC"/>
    <property type="match status" value="1"/>
</dbReference>
<dbReference type="Gene3D" id="4.10.60.10">
    <property type="entry name" value="Zinc finger, CCHC-type"/>
    <property type="match status" value="1"/>
</dbReference>
<feature type="domain" description="CCHC-type" evidence="4">
    <location>
        <begin position="79"/>
        <end position="93"/>
    </location>
</feature>
<dbReference type="Pfam" id="PF22936">
    <property type="entry name" value="Pol_BBD"/>
    <property type="match status" value="1"/>
</dbReference>
<keyword evidence="2" id="KW-0175">Coiled coil</keyword>
<feature type="compositionally biased region" description="Basic and acidic residues" evidence="3">
    <location>
        <begin position="8"/>
        <end position="38"/>
    </location>
</feature>
<dbReference type="InterPro" id="IPR001878">
    <property type="entry name" value="Znf_CCHC"/>
</dbReference>
<organism evidence="5 6">
    <name type="scientific">Solanum pennellii</name>
    <name type="common">Tomato</name>
    <name type="synonym">Lycopersicon pennellii</name>
    <dbReference type="NCBI Taxonomy" id="28526"/>
    <lineage>
        <taxon>Eukaryota</taxon>
        <taxon>Viridiplantae</taxon>
        <taxon>Streptophyta</taxon>
        <taxon>Embryophyta</taxon>
        <taxon>Tracheophyta</taxon>
        <taxon>Spermatophyta</taxon>
        <taxon>Magnoliopsida</taxon>
        <taxon>eudicotyledons</taxon>
        <taxon>Gunneridae</taxon>
        <taxon>Pentapetalae</taxon>
        <taxon>asterids</taxon>
        <taxon>lamiids</taxon>
        <taxon>Solanales</taxon>
        <taxon>Solanaceae</taxon>
        <taxon>Solanoideae</taxon>
        <taxon>Solaneae</taxon>
        <taxon>Solanum</taxon>
        <taxon>Solanum subgen. Lycopersicon</taxon>
    </lineage>
</organism>
<evidence type="ECO:0000256" key="2">
    <source>
        <dbReference type="SAM" id="Coils"/>
    </source>
</evidence>
<feature type="region of interest" description="Disordered" evidence="3">
    <location>
        <begin position="1"/>
        <end position="43"/>
    </location>
</feature>
<dbReference type="Pfam" id="PF07727">
    <property type="entry name" value="RVT_2"/>
    <property type="match status" value="1"/>
</dbReference>
<dbReference type="InterPro" id="IPR036875">
    <property type="entry name" value="Znf_CCHC_sf"/>
</dbReference>
<proteinExistence type="predicted"/>
<reference evidence="5" key="1">
    <citation type="journal article" date="2014" name="Nat. Genet.">
        <title>The genome of the stress-tolerant wild tomato species Solanum pennellii.</title>
        <authorList>
            <person name="Bolger A."/>
            <person name="Scossa F."/>
            <person name="Bolger M.E."/>
            <person name="Lanz C."/>
            <person name="Maumus F."/>
            <person name="Tohge T."/>
            <person name="Quesneville H."/>
            <person name="Alseekh S."/>
            <person name="Sorensen I."/>
            <person name="Lichtenstein G."/>
            <person name="Fich E.A."/>
            <person name="Conte M."/>
            <person name="Keller H."/>
            <person name="Schneeberger K."/>
            <person name="Schwacke R."/>
            <person name="Ofner I."/>
            <person name="Vrebalov J."/>
            <person name="Xu Y."/>
            <person name="Osorio S."/>
            <person name="Aflitos S.A."/>
            <person name="Schijlen E."/>
            <person name="Jimenez-Gomez J.M."/>
            <person name="Ryngajllo M."/>
            <person name="Kimura S."/>
            <person name="Kumar R."/>
            <person name="Koenig D."/>
            <person name="Headland L.R."/>
            <person name="Maloof J.N."/>
            <person name="Sinha N."/>
            <person name="van Ham R.C."/>
            <person name="Lankhorst R.K."/>
            <person name="Mao L."/>
            <person name="Vogel A."/>
            <person name="Arsova B."/>
            <person name="Panstruga R."/>
            <person name="Fei Z."/>
            <person name="Rose J.K."/>
            <person name="Zamir D."/>
            <person name="Carrari F."/>
            <person name="Giovannoni J.J."/>
            <person name="Weigel D."/>
            <person name="Usadel B."/>
            <person name="Fernie A.R."/>
        </authorList>
    </citation>
    <scope>NUCLEOTIDE SEQUENCE [LARGE SCALE GENOMIC DNA]</scope>
    <source>
        <strain evidence="5">cv. LA0716</strain>
    </source>
</reference>
<keyword evidence="5" id="KW-1185">Reference proteome</keyword>
<protein>
    <submittedName>
        <fullName evidence="6">Uncharacterized protein LOC107001389</fullName>
    </submittedName>
</protein>
<dbReference type="SUPFAM" id="SSF57756">
    <property type="entry name" value="Retrovirus zinc finger-like domains"/>
    <property type="match status" value="1"/>
</dbReference>
<keyword evidence="1" id="KW-0863">Zinc-finger</keyword>
<dbReference type="InterPro" id="IPR054722">
    <property type="entry name" value="PolX-like_BBD"/>
</dbReference>
<name>A0ABM1FCJ8_SOLPN</name>
<evidence type="ECO:0000256" key="3">
    <source>
        <dbReference type="SAM" id="MobiDB-lite"/>
    </source>
</evidence>
<reference evidence="6" key="2">
    <citation type="submission" date="2025-08" db="UniProtKB">
        <authorList>
            <consortium name="RefSeq"/>
        </authorList>
    </citation>
    <scope>IDENTIFICATION</scope>
</reference>
<keyword evidence="1" id="KW-0862">Zinc</keyword>
<accession>A0ABM1FCJ8</accession>
<dbReference type="GeneID" id="107001389"/>
<feature type="coiled-coil region" evidence="2">
    <location>
        <begin position="193"/>
        <end position="265"/>
    </location>
</feature>
<evidence type="ECO:0000313" key="6">
    <source>
        <dbReference type="RefSeq" id="XP_015054944.1"/>
    </source>
</evidence>
<dbReference type="RefSeq" id="XP_015054944.1">
    <property type="nucleotide sequence ID" value="XM_015199458.1"/>
</dbReference>
<keyword evidence="1" id="KW-0479">Metal-binding</keyword>
<evidence type="ECO:0000256" key="1">
    <source>
        <dbReference type="PROSITE-ProRule" id="PRU00047"/>
    </source>
</evidence>
<evidence type="ECO:0000313" key="5">
    <source>
        <dbReference type="Proteomes" id="UP000694930"/>
    </source>
</evidence>
<dbReference type="InterPro" id="IPR013103">
    <property type="entry name" value="RVT_2"/>
</dbReference>